<accession>A0AAV5RU56</accession>
<evidence type="ECO:0000313" key="13">
    <source>
        <dbReference type="EMBL" id="GMM54950.1"/>
    </source>
</evidence>
<dbReference type="PANTHER" id="PTHR11157">
    <property type="entry name" value="FATTY ACID ACYL TRANSFERASE-RELATED"/>
    <property type="match status" value="1"/>
</dbReference>
<gene>
    <name evidence="13" type="ORF">DAKH74_015660</name>
</gene>
<evidence type="ECO:0000256" key="1">
    <source>
        <dbReference type="ARBA" id="ARBA00004141"/>
    </source>
</evidence>
<dbReference type="Proteomes" id="UP001377567">
    <property type="component" value="Unassembled WGS sequence"/>
</dbReference>
<evidence type="ECO:0000256" key="3">
    <source>
        <dbReference type="ARBA" id="ARBA00022516"/>
    </source>
</evidence>
<evidence type="ECO:0000256" key="6">
    <source>
        <dbReference type="ARBA" id="ARBA00022832"/>
    </source>
</evidence>
<evidence type="ECO:0000256" key="9">
    <source>
        <dbReference type="ARBA" id="ARBA00023136"/>
    </source>
</evidence>
<dbReference type="GO" id="GO:0009922">
    <property type="term" value="F:fatty acid elongase activity"/>
    <property type="evidence" value="ECO:0007669"/>
    <property type="project" value="UniProtKB-EC"/>
</dbReference>
<comment type="caution">
    <text evidence="13">The sequence shown here is derived from an EMBL/GenBank/DDBJ whole genome shotgun (WGS) entry which is preliminary data.</text>
</comment>
<dbReference type="GO" id="GO:0019367">
    <property type="term" value="P:fatty acid elongation, saturated fatty acid"/>
    <property type="evidence" value="ECO:0007669"/>
    <property type="project" value="TreeGrafter"/>
</dbReference>
<dbReference type="Pfam" id="PF01151">
    <property type="entry name" value="ELO"/>
    <property type="match status" value="1"/>
</dbReference>
<evidence type="ECO:0000256" key="2">
    <source>
        <dbReference type="ARBA" id="ARBA00007263"/>
    </source>
</evidence>
<reference evidence="13 14" key="1">
    <citation type="journal article" date="2023" name="Elife">
        <title>Identification of key yeast species and microbe-microbe interactions impacting larval growth of Drosophila in the wild.</title>
        <authorList>
            <person name="Mure A."/>
            <person name="Sugiura Y."/>
            <person name="Maeda R."/>
            <person name="Honda K."/>
            <person name="Sakurai N."/>
            <person name="Takahashi Y."/>
            <person name="Watada M."/>
            <person name="Katoh T."/>
            <person name="Gotoh A."/>
            <person name="Gotoh Y."/>
            <person name="Taniguchi I."/>
            <person name="Nakamura K."/>
            <person name="Hayashi T."/>
            <person name="Katayama T."/>
            <person name="Uemura T."/>
            <person name="Hattori Y."/>
        </authorList>
    </citation>
    <scope>NUCLEOTIDE SEQUENCE [LARGE SCALE GENOMIC DNA]</scope>
    <source>
        <strain evidence="13 14">KH-74</strain>
    </source>
</reference>
<keyword evidence="5 12" id="KW-0812">Transmembrane</keyword>
<proteinExistence type="inferred from homology"/>
<feature type="transmembrane region" description="Helical" evidence="12">
    <location>
        <begin position="69"/>
        <end position="90"/>
    </location>
</feature>
<comment type="catalytic activity">
    <reaction evidence="11">
        <text>a very-long-chain acyl-CoA + malonyl-CoA + H(+) = a very-long-chain 3-oxoacyl-CoA + CO2 + CoA</text>
        <dbReference type="Rhea" id="RHEA:32727"/>
        <dbReference type="ChEBI" id="CHEBI:15378"/>
        <dbReference type="ChEBI" id="CHEBI:16526"/>
        <dbReference type="ChEBI" id="CHEBI:57287"/>
        <dbReference type="ChEBI" id="CHEBI:57384"/>
        <dbReference type="ChEBI" id="CHEBI:90725"/>
        <dbReference type="ChEBI" id="CHEBI:90736"/>
        <dbReference type="EC" id="2.3.1.199"/>
    </reaction>
</comment>
<keyword evidence="4 12" id="KW-0808">Transferase</keyword>
<protein>
    <recommendedName>
        <fullName evidence="12">Elongation of fatty acids protein</fullName>
        <ecNumber evidence="12">2.3.1.-</ecNumber>
    </recommendedName>
</protein>
<keyword evidence="14" id="KW-1185">Reference proteome</keyword>
<feature type="transmembrane region" description="Helical" evidence="12">
    <location>
        <begin position="151"/>
        <end position="172"/>
    </location>
</feature>
<evidence type="ECO:0000256" key="11">
    <source>
        <dbReference type="ARBA" id="ARBA00047375"/>
    </source>
</evidence>
<sequence>MSLWTTFNSTAAAVTNDRFVPDTFVFAQGKDFLSEWPQVLTAIGTYYVIIFGGQALVRALGIPPLQLKPLVLVHNLVLTVCSLILFLLLAEQLVPMLSQHGLYYAVCDTGSWNQRMITLYYVNYLLKYFEFIDTVFLVLKHKKLTFLHTYHHGATALLCYTQLLGGTSISWVPILLNLAVHVIMYWYYFLSTCGIHAWWKAWVTRTQILQFVVDVAFIYFTTYQKVVFMYWPNSHLPFSEDCSGTLVAHLWGGSILTSYLVLFILFYEGNYPKKKGGKKVTRGKKRV</sequence>
<dbReference type="EC" id="2.3.1.-" evidence="12"/>
<keyword evidence="6 12" id="KW-0276">Fatty acid metabolism</keyword>
<dbReference type="PANTHER" id="PTHR11157:SF134">
    <property type="entry name" value="ELONGATION OF FATTY ACIDS PROTEIN 1-RELATED"/>
    <property type="match status" value="1"/>
</dbReference>
<name>A0AAV5RU56_MAUHU</name>
<dbReference type="EMBL" id="BTGD01000003">
    <property type="protein sequence ID" value="GMM54950.1"/>
    <property type="molecule type" value="Genomic_DNA"/>
</dbReference>
<feature type="transmembrane region" description="Helical" evidence="12">
    <location>
        <begin position="211"/>
        <end position="231"/>
    </location>
</feature>
<dbReference type="InterPro" id="IPR002076">
    <property type="entry name" value="ELO_fam"/>
</dbReference>
<keyword evidence="10 12" id="KW-0275">Fatty acid biosynthesis</keyword>
<evidence type="ECO:0000256" key="4">
    <source>
        <dbReference type="ARBA" id="ARBA00022679"/>
    </source>
</evidence>
<keyword evidence="8 12" id="KW-0443">Lipid metabolism</keyword>
<dbReference type="GO" id="GO:0034625">
    <property type="term" value="P:fatty acid elongation, monounsaturated fatty acid"/>
    <property type="evidence" value="ECO:0007669"/>
    <property type="project" value="TreeGrafter"/>
</dbReference>
<keyword evidence="9 12" id="KW-0472">Membrane</keyword>
<dbReference type="GO" id="GO:0042761">
    <property type="term" value="P:very long-chain fatty acid biosynthetic process"/>
    <property type="evidence" value="ECO:0007669"/>
    <property type="project" value="TreeGrafter"/>
</dbReference>
<dbReference type="PROSITE" id="PS01188">
    <property type="entry name" value="ELO"/>
    <property type="match status" value="1"/>
</dbReference>
<dbReference type="AlphaFoldDB" id="A0AAV5RU56"/>
<dbReference type="GO" id="GO:0034626">
    <property type="term" value="P:fatty acid elongation, polyunsaturated fatty acid"/>
    <property type="evidence" value="ECO:0007669"/>
    <property type="project" value="TreeGrafter"/>
</dbReference>
<evidence type="ECO:0000256" key="8">
    <source>
        <dbReference type="ARBA" id="ARBA00023098"/>
    </source>
</evidence>
<dbReference type="GO" id="GO:0005789">
    <property type="term" value="C:endoplasmic reticulum membrane"/>
    <property type="evidence" value="ECO:0007669"/>
    <property type="project" value="TreeGrafter"/>
</dbReference>
<dbReference type="GO" id="GO:0030148">
    <property type="term" value="P:sphingolipid biosynthetic process"/>
    <property type="evidence" value="ECO:0007669"/>
    <property type="project" value="TreeGrafter"/>
</dbReference>
<dbReference type="InterPro" id="IPR030457">
    <property type="entry name" value="ELO_CS"/>
</dbReference>
<evidence type="ECO:0000256" key="5">
    <source>
        <dbReference type="ARBA" id="ARBA00022692"/>
    </source>
</evidence>
<evidence type="ECO:0000256" key="10">
    <source>
        <dbReference type="ARBA" id="ARBA00023160"/>
    </source>
</evidence>
<feature type="transmembrane region" description="Helical" evidence="12">
    <location>
        <begin position="246"/>
        <end position="267"/>
    </location>
</feature>
<comment type="catalytic activity">
    <reaction evidence="12">
        <text>an acyl-CoA + malonyl-CoA + H(+) = a 3-oxoacyl-CoA + CO2 + CoA</text>
        <dbReference type="Rhea" id="RHEA:50252"/>
        <dbReference type="ChEBI" id="CHEBI:15378"/>
        <dbReference type="ChEBI" id="CHEBI:16526"/>
        <dbReference type="ChEBI" id="CHEBI:57287"/>
        <dbReference type="ChEBI" id="CHEBI:57384"/>
        <dbReference type="ChEBI" id="CHEBI:58342"/>
        <dbReference type="ChEBI" id="CHEBI:90726"/>
    </reaction>
    <physiologicalReaction direction="left-to-right" evidence="12">
        <dbReference type="Rhea" id="RHEA:50253"/>
    </physiologicalReaction>
</comment>
<feature type="transmembrane region" description="Helical" evidence="12">
    <location>
        <begin position="121"/>
        <end position="139"/>
    </location>
</feature>
<organism evidence="13 14">
    <name type="scientific">Maudiozyma humilis</name>
    <name type="common">Sour dough yeast</name>
    <name type="synonym">Kazachstania humilis</name>
    <dbReference type="NCBI Taxonomy" id="51915"/>
    <lineage>
        <taxon>Eukaryota</taxon>
        <taxon>Fungi</taxon>
        <taxon>Dikarya</taxon>
        <taxon>Ascomycota</taxon>
        <taxon>Saccharomycotina</taxon>
        <taxon>Saccharomycetes</taxon>
        <taxon>Saccharomycetales</taxon>
        <taxon>Saccharomycetaceae</taxon>
        <taxon>Maudiozyma</taxon>
    </lineage>
</organism>
<feature type="transmembrane region" description="Helical" evidence="12">
    <location>
        <begin position="39"/>
        <end position="57"/>
    </location>
</feature>
<keyword evidence="3 12" id="KW-0444">Lipid biosynthesis</keyword>
<evidence type="ECO:0000256" key="7">
    <source>
        <dbReference type="ARBA" id="ARBA00022989"/>
    </source>
</evidence>
<evidence type="ECO:0000313" key="14">
    <source>
        <dbReference type="Proteomes" id="UP001377567"/>
    </source>
</evidence>
<evidence type="ECO:0000256" key="12">
    <source>
        <dbReference type="RuleBase" id="RU361115"/>
    </source>
</evidence>
<comment type="subcellular location">
    <subcellularLocation>
        <location evidence="1">Membrane</location>
        <topology evidence="1">Multi-pass membrane protein</topology>
    </subcellularLocation>
</comment>
<feature type="transmembrane region" description="Helical" evidence="12">
    <location>
        <begin position="178"/>
        <end position="199"/>
    </location>
</feature>
<comment type="similarity">
    <text evidence="2 12">Belongs to the ELO family.</text>
</comment>
<keyword evidence="7 12" id="KW-1133">Transmembrane helix</keyword>